<reference evidence="1" key="4">
    <citation type="submission" date="2025-09" db="UniProtKB">
        <authorList>
            <consortium name="Ensembl"/>
        </authorList>
    </citation>
    <scope>IDENTIFICATION</scope>
    <source>
        <strain evidence="1">HSOK</strain>
    </source>
</reference>
<name>A0A3P9HRI2_ORYLA</name>
<dbReference type="AlphaFoldDB" id="A0A3P9HRI2"/>
<sequence>ATARRAAGSTSGCAKDARSLSRLMEWGVNRHLALGLKDLCEKYGRDLALLFSRENARHTPTFSVLAARGSQSTLSNIN</sequence>
<reference evidence="1" key="3">
    <citation type="submission" date="2025-08" db="UniProtKB">
        <authorList>
            <consortium name="Ensembl"/>
        </authorList>
    </citation>
    <scope>IDENTIFICATION</scope>
    <source>
        <strain evidence="1">HSOK</strain>
    </source>
</reference>
<reference key="1">
    <citation type="journal article" date="2007" name="Nature">
        <title>The medaka draft genome and insights into vertebrate genome evolution.</title>
        <authorList>
            <person name="Kasahara M."/>
            <person name="Naruse K."/>
            <person name="Sasaki S."/>
            <person name="Nakatani Y."/>
            <person name="Qu W."/>
            <person name="Ahsan B."/>
            <person name="Yamada T."/>
            <person name="Nagayasu Y."/>
            <person name="Doi K."/>
            <person name="Kasai Y."/>
            <person name="Jindo T."/>
            <person name="Kobayashi D."/>
            <person name="Shimada A."/>
            <person name="Toyoda A."/>
            <person name="Kuroki Y."/>
            <person name="Fujiyama A."/>
            <person name="Sasaki T."/>
            <person name="Shimizu A."/>
            <person name="Asakawa S."/>
            <person name="Shimizu N."/>
            <person name="Hashimoto S."/>
            <person name="Yang J."/>
            <person name="Lee Y."/>
            <person name="Matsushima K."/>
            <person name="Sugano S."/>
            <person name="Sakaizumi M."/>
            <person name="Narita T."/>
            <person name="Ohishi K."/>
            <person name="Haga S."/>
            <person name="Ohta F."/>
            <person name="Nomoto H."/>
            <person name="Nogata K."/>
            <person name="Morishita T."/>
            <person name="Endo T."/>
            <person name="Shin-I T."/>
            <person name="Takeda H."/>
            <person name="Morishita S."/>
            <person name="Kohara Y."/>
        </authorList>
    </citation>
    <scope>NUCLEOTIDE SEQUENCE [LARGE SCALE GENOMIC DNA]</scope>
    <source>
        <strain>Hd-rR</strain>
    </source>
</reference>
<evidence type="ECO:0000313" key="2">
    <source>
        <dbReference type="Proteomes" id="UP000265200"/>
    </source>
</evidence>
<dbReference type="Proteomes" id="UP000265200">
    <property type="component" value="Chromosome 17"/>
</dbReference>
<evidence type="ECO:0000313" key="1">
    <source>
        <dbReference type="Ensembl" id="ENSORLP00015010337.1"/>
    </source>
</evidence>
<protein>
    <submittedName>
        <fullName evidence="1">Uncharacterized protein</fullName>
    </submittedName>
</protein>
<proteinExistence type="predicted"/>
<organism evidence="1 2">
    <name type="scientific">Oryzias latipes</name>
    <name type="common">Japanese rice fish</name>
    <name type="synonym">Japanese killifish</name>
    <dbReference type="NCBI Taxonomy" id="8090"/>
    <lineage>
        <taxon>Eukaryota</taxon>
        <taxon>Metazoa</taxon>
        <taxon>Chordata</taxon>
        <taxon>Craniata</taxon>
        <taxon>Vertebrata</taxon>
        <taxon>Euteleostomi</taxon>
        <taxon>Actinopterygii</taxon>
        <taxon>Neopterygii</taxon>
        <taxon>Teleostei</taxon>
        <taxon>Neoteleostei</taxon>
        <taxon>Acanthomorphata</taxon>
        <taxon>Ovalentaria</taxon>
        <taxon>Atherinomorphae</taxon>
        <taxon>Beloniformes</taxon>
        <taxon>Adrianichthyidae</taxon>
        <taxon>Oryziinae</taxon>
        <taxon>Oryzias</taxon>
    </lineage>
</organism>
<dbReference type="Ensembl" id="ENSORLT00015031741.1">
    <property type="protein sequence ID" value="ENSORLP00015010337.1"/>
    <property type="gene ID" value="ENSORLG00015011141.1"/>
</dbReference>
<accession>A0A3P9HRI2</accession>
<reference evidence="1 2" key="2">
    <citation type="submission" date="2017-04" db="EMBL/GenBank/DDBJ databases">
        <title>CpG methylation of centromeres and impact of large insertions on vertebrate speciation.</title>
        <authorList>
            <person name="Ichikawa K."/>
            <person name="Yoshimura J."/>
            <person name="Morishita S."/>
        </authorList>
    </citation>
    <scope>NUCLEOTIDE SEQUENCE</scope>
    <source>
        <strain evidence="1 2">HSOK</strain>
    </source>
</reference>